<feature type="transmembrane region" description="Helical" evidence="1">
    <location>
        <begin position="172"/>
        <end position="197"/>
    </location>
</feature>
<reference evidence="2" key="2">
    <citation type="journal article" date="2018" name="Nat. Commun.">
        <title>Tailed giant Tupanvirus possesses the most complete translational apparatus of the known virosphere.</title>
        <authorList>
            <person name="Abrahao J."/>
            <person name="Silva L."/>
            <person name="Silva L.S."/>
            <person name="Khalil J.Y.B."/>
            <person name="Rodrigues R."/>
            <person name="Arantes T."/>
            <person name="Assis F."/>
            <person name="Boratto P."/>
            <person name="Andrade M."/>
            <person name="Kroon E.G."/>
            <person name="Ribeiro B."/>
            <person name="Bergier I."/>
            <person name="Seligmann H."/>
            <person name="Ghigo E."/>
            <person name="Colson P."/>
            <person name="Levasseur A."/>
            <person name="Kroemer G."/>
            <person name="Raoult D."/>
            <person name="La Scola B."/>
        </authorList>
    </citation>
    <scope>NUCLEOTIDE SEQUENCE [LARGE SCALE GENOMIC DNA]</scope>
    <source>
        <strain evidence="2">Deep ocean</strain>
    </source>
</reference>
<dbReference type="InterPro" id="IPR040229">
    <property type="entry name" value="At3g27390-like"/>
</dbReference>
<proteinExistence type="predicted"/>
<dbReference type="PANTHER" id="PTHR31133:SF12">
    <property type="entry name" value="MEMBRANE PROTEIN"/>
    <property type="match status" value="1"/>
</dbReference>
<sequence>MANDSCCCFCGLLPLILMIHGVIIAVPAAIMSLIGALVVAIIWMVPDIIYTFWSIWLTPRWGTNVKFMVTLVTPIVVVAWLPLVALLSLIGGFVYGLFGPLIHGFTAFCGSNSDCGFLLCGGYGLRVFKNIADGLHDFWNLNHSYKAMLRDFRLIANADGSVYDISIIKIPIGLLLAIIASTFNTISLILMSVIFWIPITATMFKEFYGAVCCCGNNNFWGGPNSCTQSDKECCRCVSFVCFVPILCTSLLIPLVGPLMVILSPFYGIWAAVKAALYACNNNKFILSYYYTKEFIVSCLYTLIGFITDHNIHYDTPHLKGEGISVPSNPVYQHEVVTAPIVNVNDGAYDSYQDLSRCSPVLPEISIVDIWDNFFKTCTEYTREAITERLVNGTDIEDMEPYLFIGLPSFVVFRLVKRSLTHNTTVFVMSNGIIVAEENRPKNFLANSIWPVLVDLRKQLSNLKPDHNEIKYMEILLITMNDENKMPKFPEIPKERLRQINEVASKFQSLGITISRLPQVPRRLGDSLVAATNINV</sequence>
<keyword evidence="1" id="KW-0812">Transmembrane</keyword>
<dbReference type="GeneID" id="80517014"/>
<dbReference type="RefSeq" id="YP_010780323.1">
    <property type="nucleotide sequence ID" value="NC_075038.1"/>
</dbReference>
<dbReference type="EMBL" id="MF405918">
    <property type="protein sequence ID" value="QKU33715.1"/>
    <property type="molecule type" value="Genomic_DNA"/>
</dbReference>
<keyword evidence="1" id="KW-1133">Transmembrane helix</keyword>
<dbReference type="KEGG" id="vg:80517014"/>
<feature type="transmembrane region" description="Helical" evidence="1">
    <location>
        <begin position="261"/>
        <end position="279"/>
    </location>
</feature>
<feature type="transmembrane region" description="Helical" evidence="1">
    <location>
        <begin position="35"/>
        <end position="57"/>
    </location>
</feature>
<evidence type="ECO:0000256" key="1">
    <source>
        <dbReference type="SAM" id="Phobius"/>
    </source>
</evidence>
<dbReference type="PANTHER" id="PTHR31133">
    <property type="entry name" value="MEMBRANE PROTEIN"/>
    <property type="match status" value="1"/>
</dbReference>
<organism evidence="2">
    <name type="scientific">Tupanvirus deep ocean</name>
    <dbReference type="NCBI Taxonomy" id="2126984"/>
    <lineage>
        <taxon>Viruses</taxon>
        <taxon>Varidnaviria</taxon>
        <taxon>Bamfordvirae</taxon>
        <taxon>Nucleocytoviricota</taxon>
        <taxon>Megaviricetes</taxon>
        <taxon>Imitervirales</taxon>
        <taxon>Mimiviridae</taxon>
        <taxon>Megamimivirinae</taxon>
        <taxon>Tupanvirus</taxon>
        <taxon>Tupanvirus altamarinense</taxon>
    </lineage>
</organism>
<feature type="transmembrane region" description="Helical" evidence="1">
    <location>
        <begin position="69"/>
        <end position="98"/>
    </location>
</feature>
<accession>A0A6N1NDZ8</accession>
<protein>
    <submittedName>
        <fullName evidence="2">Putative membrane protein At3g27390</fullName>
    </submittedName>
</protein>
<evidence type="ECO:0000313" key="2">
    <source>
        <dbReference type="EMBL" id="QKU33715.1"/>
    </source>
</evidence>
<reference evidence="2" key="1">
    <citation type="submission" date="2017-06" db="EMBL/GenBank/DDBJ databases">
        <authorList>
            <person name="Assis F.L."/>
            <person name="Abrahao J.S."/>
            <person name="Silva L."/>
            <person name="Khalil J.B."/>
            <person name="Rodrigues R."/>
            <person name="Silva L.S."/>
            <person name="Boratto P."/>
            <person name="Andrade M."/>
            <person name="Kroon E.G."/>
            <person name="Ribeiro B."/>
            <person name="Bergier I."/>
            <person name="Seligmann H."/>
            <person name="Ghigo E."/>
            <person name="Colson P."/>
            <person name="Levasseur A."/>
            <person name="Raoult D."/>
            <person name="Scola B.L."/>
        </authorList>
    </citation>
    <scope>NUCLEOTIDE SEQUENCE</scope>
    <source>
        <strain evidence="2">Deep ocean</strain>
    </source>
</reference>
<name>A0A6N1NDZ8_9VIRU</name>
<keyword evidence="1" id="KW-0472">Membrane</keyword>